<evidence type="ECO:0000313" key="7">
    <source>
        <dbReference type="Proteomes" id="UP000325313"/>
    </source>
</evidence>
<evidence type="ECO:0000313" key="6">
    <source>
        <dbReference type="Proteomes" id="UP000324748"/>
    </source>
</evidence>
<gene>
    <name evidence="5" type="primary">STX1A_4</name>
    <name evidence="4" type="synonym">STX1A_2</name>
    <name evidence="5" type="ORF">PGT21_004038</name>
    <name evidence="4" type="ORF">PGTUg99_015565</name>
</gene>
<dbReference type="GO" id="GO:0016192">
    <property type="term" value="P:vesicle-mediated transport"/>
    <property type="evidence" value="ECO:0007669"/>
    <property type="project" value="InterPro"/>
</dbReference>
<dbReference type="EMBL" id="VSWC01000053">
    <property type="protein sequence ID" value="KAA1101000.1"/>
    <property type="molecule type" value="Genomic_DNA"/>
</dbReference>
<organism evidence="5 6">
    <name type="scientific">Puccinia graminis f. sp. tritici</name>
    <dbReference type="NCBI Taxonomy" id="56615"/>
    <lineage>
        <taxon>Eukaryota</taxon>
        <taxon>Fungi</taxon>
        <taxon>Dikarya</taxon>
        <taxon>Basidiomycota</taxon>
        <taxon>Pucciniomycotina</taxon>
        <taxon>Pucciniomycetes</taxon>
        <taxon>Pucciniales</taxon>
        <taxon>Pucciniaceae</taxon>
        <taxon>Puccinia</taxon>
    </lineage>
</organism>
<proteinExistence type="predicted"/>
<dbReference type="InterPro" id="IPR010989">
    <property type="entry name" value="SNARE"/>
</dbReference>
<evidence type="ECO:0000313" key="4">
    <source>
        <dbReference type="EMBL" id="KAA1088655.1"/>
    </source>
</evidence>
<protein>
    <submittedName>
        <fullName evidence="5">Syntaxin</fullName>
    </submittedName>
</protein>
<dbReference type="OrthoDB" id="10305495at2759"/>
<dbReference type="SUPFAM" id="SSF47661">
    <property type="entry name" value="t-snare proteins"/>
    <property type="match status" value="1"/>
</dbReference>
<dbReference type="GO" id="GO:0016020">
    <property type="term" value="C:membrane"/>
    <property type="evidence" value="ECO:0007669"/>
    <property type="project" value="InterPro"/>
</dbReference>
<dbReference type="EMBL" id="VDEP01000405">
    <property type="protein sequence ID" value="KAA1088655.1"/>
    <property type="molecule type" value="Genomic_DNA"/>
</dbReference>
<comment type="caution">
    <text evidence="5">The sequence shown here is derived from an EMBL/GenBank/DDBJ whole genome shotgun (WGS) entry which is preliminary data.</text>
</comment>
<evidence type="ECO:0000256" key="1">
    <source>
        <dbReference type="SAM" id="Coils"/>
    </source>
</evidence>
<reference evidence="6 7" key="1">
    <citation type="submission" date="2019-05" db="EMBL/GenBank/DDBJ databases">
        <title>Emergence of the Ug99 lineage of the wheat stem rust pathogen through somatic hybridization.</title>
        <authorList>
            <person name="Li F."/>
            <person name="Upadhyaya N.M."/>
            <person name="Sperschneider J."/>
            <person name="Matny O."/>
            <person name="Nguyen-Phuc H."/>
            <person name="Mago R."/>
            <person name="Raley C."/>
            <person name="Miller M.E."/>
            <person name="Silverstein K.A.T."/>
            <person name="Henningsen E."/>
            <person name="Hirsch C.D."/>
            <person name="Visser B."/>
            <person name="Pretorius Z.A."/>
            <person name="Steffenson B.J."/>
            <person name="Schwessinger B."/>
            <person name="Dodds P.N."/>
            <person name="Figueroa M."/>
        </authorList>
    </citation>
    <scope>NUCLEOTIDE SEQUENCE [LARGE SCALE GENOMIC DNA]</scope>
    <source>
        <strain evidence="5">21-0</strain>
        <strain evidence="4 7">Ug99</strain>
    </source>
</reference>
<keyword evidence="1" id="KW-0175">Coiled coil</keyword>
<dbReference type="Proteomes" id="UP000325313">
    <property type="component" value="Unassembled WGS sequence"/>
</dbReference>
<evidence type="ECO:0000259" key="3">
    <source>
        <dbReference type="Pfam" id="PF00804"/>
    </source>
</evidence>
<feature type="domain" description="Syntaxin N-terminal" evidence="3">
    <location>
        <begin position="25"/>
        <end position="148"/>
    </location>
</feature>
<accession>A0A5B0PKB1</accession>
<evidence type="ECO:0000313" key="5">
    <source>
        <dbReference type="EMBL" id="KAA1101000.1"/>
    </source>
</evidence>
<feature type="region of interest" description="Disordered" evidence="2">
    <location>
        <begin position="1"/>
        <end position="21"/>
    </location>
</feature>
<dbReference type="Gene3D" id="1.20.58.70">
    <property type="match status" value="1"/>
</dbReference>
<evidence type="ECO:0000256" key="2">
    <source>
        <dbReference type="SAM" id="MobiDB-lite"/>
    </source>
</evidence>
<keyword evidence="6" id="KW-1185">Reference proteome</keyword>
<dbReference type="Proteomes" id="UP000324748">
    <property type="component" value="Unassembled WGS sequence"/>
</dbReference>
<feature type="coiled-coil region" evidence="1">
    <location>
        <begin position="32"/>
        <end position="92"/>
    </location>
</feature>
<name>A0A5B0PKB1_PUCGR</name>
<dbReference type="AlphaFoldDB" id="A0A5B0PKB1"/>
<sequence>MEGKPVLRAPTLNWDSKGPREVSSTKEFFNLLANLEVDLKELSQMISKMSDLLKRSLDASSKSDREQIQDKLAQLSDDIRRLSAQIKQAIQSFEADHSLLRQRGDPDGNLSVRMDQLAALKKWFIKTVQHYAEVKQAARRSMKSRIKRCGKPILNKRPTKSKLQAHNQALWMTRPSRTKASPFCNIQPT</sequence>
<dbReference type="Pfam" id="PF00804">
    <property type="entry name" value="Syntaxin"/>
    <property type="match status" value="1"/>
</dbReference>
<dbReference type="InterPro" id="IPR006011">
    <property type="entry name" value="Syntaxin_N"/>
</dbReference>